<proteinExistence type="predicted"/>
<name>A0AAN9FP72_CLITE</name>
<dbReference type="EMBL" id="JAYKXN010000006">
    <property type="protein sequence ID" value="KAK7279154.1"/>
    <property type="molecule type" value="Genomic_DNA"/>
</dbReference>
<comment type="caution">
    <text evidence="1">The sequence shown here is derived from an EMBL/GenBank/DDBJ whole genome shotgun (WGS) entry which is preliminary data.</text>
</comment>
<protein>
    <submittedName>
        <fullName evidence="1">Uncharacterized protein</fullName>
    </submittedName>
</protein>
<organism evidence="1 3">
    <name type="scientific">Clitoria ternatea</name>
    <name type="common">Butterfly pea</name>
    <dbReference type="NCBI Taxonomy" id="43366"/>
    <lineage>
        <taxon>Eukaryota</taxon>
        <taxon>Viridiplantae</taxon>
        <taxon>Streptophyta</taxon>
        <taxon>Embryophyta</taxon>
        <taxon>Tracheophyta</taxon>
        <taxon>Spermatophyta</taxon>
        <taxon>Magnoliopsida</taxon>
        <taxon>eudicotyledons</taxon>
        <taxon>Gunneridae</taxon>
        <taxon>Pentapetalae</taxon>
        <taxon>rosids</taxon>
        <taxon>fabids</taxon>
        <taxon>Fabales</taxon>
        <taxon>Fabaceae</taxon>
        <taxon>Papilionoideae</taxon>
        <taxon>50 kb inversion clade</taxon>
        <taxon>NPAAA clade</taxon>
        <taxon>indigoferoid/millettioid clade</taxon>
        <taxon>Phaseoleae</taxon>
        <taxon>Clitoria</taxon>
    </lineage>
</organism>
<dbReference type="EMBL" id="JAYKXN010000006">
    <property type="protein sequence ID" value="KAK7279155.1"/>
    <property type="molecule type" value="Genomic_DNA"/>
</dbReference>
<keyword evidence="3" id="KW-1185">Reference proteome</keyword>
<dbReference type="AlphaFoldDB" id="A0AAN9FP72"/>
<reference evidence="1 3" key="1">
    <citation type="submission" date="2024-01" db="EMBL/GenBank/DDBJ databases">
        <title>The genomes of 5 underutilized Papilionoideae crops provide insights into root nodulation and disease resistance.</title>
        <authorList>
            <person name="Yuan L."/>
        </authorList>
    </citation>
    <scope>NUCLEOTIDE SEQUENCE [LARGE SCALE GENOMIC DNA]</scope>
    <source>
        <strain evidence="1">LY-2023</strain>
        <tissue evidence="1">Leaf</tissue>
    </source>
</reference>
<evidence type="ECO:0000313" key="3">
    <source>
        <dbReference type="Proteomes" id="UP001359559"/>
    </source>
</evidence>
<accession>A0AAN9FP72</accession>
<evidence type="ECO:0000313" key="1">
    <source>
        <dbReference type="EMBL" id="KAK7279154.1"/>
    </source>
</evidence>
<evidence type="ECO:0000313" key="2">
    <source>
        <dbReference type="EMBL" id="KAK7279155.1"/>
    </source>
</evidence>
<gene>
    <name evidence="1" type="ORF">RJT34_24200</name>
    <name evidence="2" type="ORF">RJT34_24201</name>
</gene>
<sequence>MDRDAFPPNQRSKRPNEMEIYLSSGAVSTISFPNHKLLAISASVISHCGKLRMFKSPNSVGIVDEEA</sequence>
<dbReference type="Proteomes" id="UP001359559">
    <property type="component" value="Unassembled WGS sequence"/>
</dbReference>